<evidence type="ECO:0000313" key="3">
    <source>
        <dbReference type="EnsemblPlants" id="PNT65388"/>
    </source>
</evidence>
<dbReference type="Gramene" id="PNT65388">
    <property type="protein sequence ID" value="PNT65388"/>
    <property type="gene ID" value="BRADI_4g41628v3"/>
</dbReference>
<evidence type="ECO:0000259" key="1">
    <source>
        <dbReference type="PROSITE" id="PS50181"/>
    </source>
</evidence>
<reference evidence="3" key="3">
    <citation type="submission" date="2018-08" db="UniProtKB">
        <authorList>
            <consortium name="EnsemblPlants"/>
        </authorList>
    </citation>
    <scope>IDENTIFICATION</scope>
    <source>
        <strain evidence="3">cv. Bd21</strain>
    </source>
</reference>
<dbReference type="SMART" id="SM00256">
    <property type="entry name" value="FBOX"/>
    <property type="match status" value="2"/>
</dbReference>
<dbReference type="InterPro" id="IPR001810">
    <property type="entry name" value="F-box_dom"/>
</dbReference>
<reference evidence="2" key="2">
    <citation type="submission" date="2017-06" db="EMBL/GenBank/DDBJ databases">
        <title>WGS assembly of Brachypodium distachyon.</title>
        <authorList>
            <consortium name="The International Brachypodium Initiative"/>
            <person name="Lucas S."/>
            <person name="Harmon-Smith M."/>
            <person name="Lail K."/>
            <person name="Tice H."/>
            <person name="Grimwood J."/>
            <person name="Bruce D."/>
            <person name="Barry K."/>
            <person name="Shu S."/>
            <person name="Lindquist E."/>
            <person name="Wang M."/>
            <person name="Pitluck S."/>
            <person name="Vogel J.P."/>
            <person name="Garvin D.F."/>
            <person name="Mockler T.C."/>
            <person name="Schmutz J."/>
            <person name="Rokhsar D."/>
            <person name="Bevan M.W."/>
        </authorList>
    </citation>
    <scope>NUCLEOTIDE SEQUENCE</scope>
    <source>
        <strain evidence="2">Bd21</strain>
    </source>
</reference>
<dbReference type="PANTHER" id="PTHR34591:SF32">
    <property type="entry name" value="OS03G0653100 PROTEIN"/>
    <property type="match status" value="1"/>
</dbReference>
<dbReference type="SUPFAM" id="SSF81383">
    <property type="entry name" value="F-box domain"/>
    <property type="match status" value="2"/>
</dbReference>
<gene>
    <name evidence="3" type="primary">LOC104585176</name>
    <name evidence="2" type="ORF">BRADI_4g41628v3</name>
</gene>
<dbReference type="Gene3D" id="1.20.1280.50">
    <property type="match status" value="1"/>
</dbReference>
<organism evidence="2">
    <name type="scientific">Brachypodium distachyon</name>
    <name type="common">Purple false brome</name>
    <name type="synonym">Trachynia distachya</name>
    <dbReference type="NCBI Taxonomy" id="15368"/>
    <lineage>
        <taxon>Eukaryota</taxon>
        <taxon>Viridiplantae</taxon>
        <taxon>Streptophyta</taxon>
        <taxon>Embryophyta</taxon>
        <taxon>Tracheophyta</taxon>
        <taxon>Spermatophyta</taxon>
        <taxon>Magnoliopsida</taxon>
        <taxon>Liliopsida</taxon>
        <taxon>Poales</taxon>
        <taxon>Poaceae</taxon>
        <taxon>BOP clade</taxon>
        <taxon>Pooideae</taxon>
        <taxon>Stipodae</taxon>
        <taxon>Brachypodieae</taxon>
        <taxon>Brachypodium</taxon>
    </lineage>
</organism>
<proteinExistence type="predicted"/>
<keyword evidence="4" id="KW-1185">Reference proteome</keyword>
<dbReference type="KEGG" id="bdi:104585176"/>
<dbReference type="Pfam" id="PF00646">
    <property type="entry name" value="F-box"/>
    <property type="match status" value="2"/>
</dbReference>
<feature type="domain" description="F-box" evidence="1">
    <location>
        <begin position="1"/>
        <end position="44"/>
    </location>
</feature>
<dbReference type="EMBL" id="CM000883">
    <property type="protein sequence ID" value="PNT65388.1"/>
    <property type="molecule type" value="Genomic_DNA"/>
</dbReference>
<accession>A0A2K2CTN2</accession>
<sequence>MDMLPDDVFADILGNLDPRTLAACRCVSKSWRATVDAGRLLRNDLLPLSFAGIFDLYRTDIGDDVPPTFFSRRNPPTFHGSLAFLDDAAADWSSSIKDHSNGLLLLWEGVANPATRQWAQLPPYPWLSRDNRAFLVFDPTVTPASSSPTTSILSSDPRSLAACRCVCKSWRATVDAGRLLRKDLLPLSVAGIFDLYMTGIGEELPPMFFARPASINNPPIDTDLLSYLHAAFFHDWAYSSEITGHCNGLLLLFAAVANPATRQWARLPPYPREDPRPNKAFYQHAFLAYDPTTAAPSQQHFEVFFMQCPFRTVSERRTRTELDPANPGLEWPPSPFVMSVFSSRTWRWEERSFVREGMGARHIASLVPFLEDVSRHDSVYWRGRLYVCHIFFIIRLDLEDNRYHVIQLPPMKEGEPCRKIDRYFGKSKNGVYYGFVQGWCKLQVWFLDESTQGTHEWVLKHDTDLEPFLSNFPWKHGDGPWSVQGYSVNAEDTLENEEKPEWDSDNDDGITASAAHDSVQKRFGIWILGFHPYKEIVFLHTTSGRVMAYHLNSSKAEDLGCLPLDRYDYVVRLGLPFTYTPCWMEISCLSLEAGVDRALGRL</sequence>
<dbReference type="OrthoDB" id="687490at2759"/>
<dbReference type="AlphaFoldDB" id="A0A2K2CTN2"/>
<protein>
    <recommendedName>
        <fullName evidence="1">F-box domain-containing protein</fullName>
    </recommendedName>
</protein>
<dbReference type="Proteomes" id="UP000008810">
    <property type="component" value="Chromosome 4"/>
</dbReference>
<dbReference type="EnsemblPlants" id="PNT65388">
    <property type="protein sequence ID" value="PNT65388"/>
    <property type="gene ID" value="BRADI_4g41628v3"/>
</dbReference>
<dbReference type="GeneID" id="104585176"/>
<dbReference type="RefSeq" id="XP_010239489.3">
    <property type="nucleotide sequence ID" value="XM_010241187.3"/>
</dbReference>
<dbReference type="PANTHER" id="PTHR34591">
    <property type="entry name" value="OS03G0653100 PROTEIN-RELATED"/>
    <property type="match status" value="1"/>
</dbReference>
<dbReference type="PROSITE" id="PS50181">
    <property type="entry name" value="FBOX"/>
    <property type="match status" value="1"/>
</dbReference>
<dbReference type="InterPro" id="IPR036047">
    <property type="entry name" value="F-box-like_dom_sf"/>
</dbReference>
<reference evidence="2 3" key="1">
    <citation type="journal article" date="2010" name="Nature">
        <title>Genome sequencing and analysis of the model grass Brachypodium distachyon.</title>
        <authorList>
            <consortium name="International Brachypodium Initiative"/>
        </authorList>
    </citation>
    <scope>NUCLEOTIDE SEQUENCE [LARGE SCALE GENOMIC DNA]</scope>
    <source>
        <strain evidence="2 3">Bd21</strain>
    </source>
</reference>
<evidence type="ECO:0000313" key="4">
    <source>
        <dbReference type="Proteomes" id="UP000008810"/>
    </source>
</evidence>
<name>A0A2K2CTN2_BRADI</name>
<evidence type="ECO:0000313" key="2">
    <source>
        <dbReference type="EMBL" id="PNT65388.1"/>
    </source>
</evidence>